<feature type="compositionally biased region" description="Polar residues" evidence="1">
    <location>
        <begin position="13"/>
        <end position="22"/>
    </location>
</feature>
<dbReference type="EMBL" id="GG704911">
    <property type="protein sequence ID" value="EAS37169.3"/>
    <property type="molecule type" value="Genomic_DNA"/>
</dbReference>
<dbReference type="RefSeq" id="XP_001248752.2">
    <property type="nucleotide sequence ID" value="XM_001248751.2"/>
</dbReference>
<sequence length="107" mass="12133">MWLASERDDESGRNTNEATRLNQGVVVTTNEDGDANIKASIRGPTFQIFKFALFHGVYSSDMLQLAWMTAECVRRQAKNLIVFVMAFEGNENIRLFVFLRLCPAAQE</sequence>
<evidence type="ECO:0000313" key="3">
    <source>
        <dbReference type="Proteomes" id="UP000001261"/>
    </source>
</evidence>
<dbReference type="GeneID" id="4567467"/>
<dbReference type="Proteomes" id="UP000001261">
    <property type="component" value="Unassembled WGS sequence"/>
</dbReference>
<feature type="region of interest" description="Disordered" evidence="1">
    <location>
        <begin position="1"/>
        <end position="22"/>
    </location>
</feature>
<reference evidence="3" key="2">
    <citation type="journal article" date="2010" name="Genome Res.">
        <title>Population genomic sequencing of Coccidioides fungi reveals recent hybridization and transposon control.</title>
        <authorList>
            <person name="Neafsey D.E."/>
            <person name="Barker B.M."/>
            <person name="Sharpton T.J."/>
            <person name="Stajich J.E."/>
            <person name="Park D.J."/>
            <person name="Whiston E."/>
            <person name="Hung C.-Y."/>
            <person name="McMahan C."/>
            <person name="White J."/>
            <person name="Sykes S."/>
            <person name="Heiman D."/>
            <person name="Young S."/>
            <person name="Zeng Q."/>
            <person name="Abouelleil A."/>
            <person name="Aftuck L."/>
            <person name="Bessette D."/>
            <person name="Brown A."/>
            <person name="FitzGerald M."/>
            <person name="Lui A."/>
            <person name="Macdonald J.P."/>
            <person name="Priest M."/>
            <person name="Orbach M.J."/>
            <person name="Galgiani J.N."/>
            <person name="Kirkland T.N."/>
            <person name="Cole G.T."/>
            <person name="Birren B.W."/>
            <person name="Henn M.R."/>
            <person name="Taylor J.W."/>
            <person name="Rounsley S.D."/>
        </authorList>
    </citation>
    <scope>GENOME REANNOTATION</scope>
    <source>
        <strain evidence="3">RS</strain>
    </source>
</reference>
<dbReference type="AlphaFoldDB" id="J3KLJ5"/>
<evidence type="ECO:0000256" key="1">
    <source>
        <dbReference type="SAM" id="MobiDB-lite"/>
    </source>
</evidence>
<keyword evidence="3" id="KW-1185">Reference proteome</keyword>
<dbReference type="KEGG" id="cim:CIMG_02523"/>
<proteinExistence type="predicted"/>
<accession>J3KLJ5</accession>
<name>J3KLJ5_COCIM</name>
<evidence type="ECO:0000313" key="2">
    <source>
        <dbReference type="EMBL" id="EAS37169.3"/>
    </source>
</evidence>
<dbReference type="VEuPathDB" id="FungiDB:CIMG_02523"/>
<organism evidence="2 3">
    <name type="scientific">Coccidioides immitis (strain RS)</name>
    <name type="common">Valley fever fungus</name>
    <dbReference type="NCBI Taxonomy" id="246410"/>
    <lineage>
        <taxon>Eukaryota</taxon>
        <taxon>Fungi</taxon>
        <taxon>Dikarya</taxon>
        <taxon>Ascomycota</taxon>
        <taxon>Pezizomycotina</taxon>
        <taxon>Eurotiomycetes</taxon>
        <taxon>Eurotiomycetidae</taxon>
        <taxon>Onygenales</taxon>
        <taxon>Onygenaceae</taxon>
        <taxon>Coccidioides</taxon>
    </lineage>
</organism>
<dbReference type="InParanoid" id="J3KLJ5"/>
<protein>
    <submittedName>
        <fullName evidence="2">Uncharacterized protein</fullName>
    </submittedName>
</protein>
<reference evidence="3" key="1">
    <citation type="journal article" date="2009" name="Genome Res.">
        <title>Comparative genomic analyses of the human fungal pathogens Coccidioides and their relatives.</title>
        <authorList>
            <person name="Sharpton T.J."/>
            <person name="Stajich J.E."/>
            <person name="Rounsley S.D."/>
            <person name="Gardner M.J."/>
            <person name="Wortman J.R."/>
            <person name="Jordar V.S."/>
            <person name="Maiti R."/>
            <person name="Kodira C.D."/>
            <person name="Neafsey D.E."/>
            <person name="Zeng Q."/>
            <person name="Hung C.-Y."/>
            <person name="McMahan C."/>
            <person name="Muszewska A."/>
            <person name="Grynberg M."/>
            <person name="Mandel M.A."/>
            <person name="Kellner E.M."/>
            <person name="Barker B.M."/>
            <person name="Galgiani J.N."/>
            <person name="Orbach M.J."/>
            <person name="Kirkland T.N."/>
            <person name="Cole G.T."/>
            <person name="Henn M.R."/>
            <person name="Birren B.W."/>
            <person name="Taylor J.W."/>
        </authorList>
    </citation>
    <scope>NUCLEOTIDE SEQUENCE [LARGE SCALE GENOMIC DNA]</scope>
    <source>
        <strain evidence="3">RS</strain>
    </source>
</reference>
<gene>
    <name evidence="2" type="ORF">CIMG_02523</name>
</gene>